<proteinExistence type="predicted"/>
<dbReference type="Proteomes" id="UP001222770">
    <property type="component" value="Unassembled WGS sequence"/>
</dbReference>
<accession>A0ABT6CSJ2</accession>
<reference evidence="1 2" key="1">
    <citation type="submission" date="2023-03" db="EMBL/GenBank/DDBJ databases">
        <title>Novosphingobium cyanobacteriorum sp. nov., isolated from a eutrophic reservoir during the Microcystis bloom period.</title>
        <authorList>
            <person name="Kang M."/>
            <person name="Le V."/>
            <person name="Ko S.-R."/>
            <person name="Lee S.-A."/>
            <person name="Ahn C.-Y."/>
        </authorList>
    </citation>
    <scope>NUCLEOTIDE SEQUENCE [LARGE SCALE GENOMIC DNA]</scope>
    <source>
        <strain evidence="1 2">HBC54</strain>
    </source>
</reference>
<dbReference type="SUPFAM" id="SSF159245">
    <property type="entry name" value="AttH-like"/>
    <property type="match status" value="1"/>
</dbReference>
<sequence length="271" mass="30827">MFSPYYKKSGRGDPLQHCALNVALYGPGARWTMTERGGQAVRRDADTLQIGPSAVHWTGEALEIEIEERDKRVGVPWQRRVAGRVRVVPEAMNAKAFALDPQGRHRWHCLAPRARIEVKMDRPDLAWQGSAYLDSNFGSESLEEGFRVWHWSRAHGARGSVVCYEGIRRNGRRFASALRFGPDGTPHEEEALPPVAPLPNTLWQMERKTRADRGLARVTRTWEDAPFYARSTLESHLFGEPVVAVQESLDLDRFQSPIVQFMLPYRIPRSV</sequence>
<name>A0ABT6CSJ2_9SPHN</name>
<dbReference type="EMBL" id="JAROCY010000039">
    <property type="protein sequence ID" value="MDF8335747.1"/>
    <property type="molecule type" value="Genomic_DNA"/>
</dbReference>
<dbReference type="CDD" id="cd21471">
    <property type="entry name" value="CrtC-like"/>
    <property type="match status" value="1"/>
</dbReference>
<evidence type="ECO:0000313" key="2">
    <source>
        <dbReference type="Proteomes" id="UP001222770"/>
    </source>
</evidence>
<gene>
    <name evidence="1" type="ORF">POM99_21295</name>
</gene>
<comment type="caution">
    <text evidence="1">The sequence shown here is derived from an EMBL/GenBank/DDBJ whole genome shotgun (WGS) entry which is preliminary data.</text>
</comment>
<protein>
    <submittedName>
        <fullName evidence="1">Hydroxyneurosporene dehydrogenase</fullName>
    </submittedName>
</protein>
<evidence type="ECO:0000313" key="1">
    <source>
        <dbReference type="EMBL" id="MDF8335747.1"/>
    </source>
</evidence>
<dbReference type="RefSeq" id="WP_277280723.1">
    <property type="nucleotide sequence ID" value="NZ_JAROCY010000039.1"/>
</dbReference>
<organism evidence="1 2">
    <name type="scientific">Novosphingobium cyanobacteriorum</name>
    <dbReference type="NCBI Taxonomy" id="3024215"/>
    <lineage>
        <taxon>Bacteria</taxon>
        <taxon>Pseudomonadati</taxon>
        <taxon>Pseudomonadota</taxon>
        <taxon>Alphaproteobacteria</taxon>
        <taxon>Sphingomonadales</taxon>
        <taxon>Sphingomonadaceae</taxon>
        <taxon>Novosphingobium</taxon>
    </lineage>
</organism>
<keyword evidence="2" id="KW-1185">Reference proteome</keyword>